<dbReference type="InterPro" id="IPR034005">
    <property type="entry name" value="M3A_DCP"/>
</dbReference>
<dbReference type="RefSeq" id="WP_159545317.1">
    <property type="nucleotide sequence ID" value="NZ_CP047156.1"/>
</dbReference>
<reference evidence="9 10" key="1">
    <citation type="journal article" date="2018" name="Int. J. Syst. Evol. Microbiol.">
        <title>Epidermidibacterium keratini gen. nov., sp. nov., a member of the family Sporichthyaceae, isolated from keratin epidermis.</title>
        <authorList>
            <person name="Lee D.G."/>
            <person name="Trujillo M.E."/>
            <person name="Kang S."/>
            <person name="Nam J.J."/>
            <person name="Kim Y.J."/>
        </authorList>
    </citation>
    <scope>NUCLEOTIDE SEQUENCE [LARGE SCALE GENOMIC DNA]</scope>
    <source>
        <strain evidence="9 10">EPI-7</strain>
    </source>
</reference>
<accession>A0A7L4YNC0</accession>
<dbReference type="GO" id="GO:0006508">
    <property type="term" value="P:proteolysis"/>
    <property type="evidence" value="ECO:0007669"/>
    <property type="project" value="UniProtKB-KW"/>
</dbReference>
<dbReference type="GO" id="GO:0005829">
    <property type="term" value="C:cytosol"/>
    <property type="evidence" value="ECO:0007669"/>
    <property type="project" value="TreeGrafter"/>
</dbReference>
<dbReference type="InterPro" id="IPR045090">
    <property type="entry name" value="Pept_M3A_M3B"/>
</dbReference>
<evidence type="ECO:0000256" key="6">
    <source>
        <dbReference type="ARBA" id="ARBA00023049"/>
    </source>
</evidence>
<dbReference type="Gene3D" id="1.10.1370.40">
    <property type="match status" value="1"/>
</dbReference>
<evidence type="ECO:0000256" key="3">
    <source>
        <dbReference type="ARBA" id="ARBA00022723"/>
    </source>
</evidence>
<dbReference type="CDD" id="cd06456">
    <property type="entry name" value="M3A_DCP"/>
    <property type="match status" value="1"/>
</dbReference>
<dbReference type="Pfam" id="PF01432">
    <property type="entry name" value="Peptidase_M3"/>
    <property type="match status" value="1"/>
</dbReference>
<dbReference type="InterPro" id="IPR024077">
    <property type="entry name" value="Neurolysin/TOP_dom2"/>
</dbReference>
<keyword evidence="10" id="KW-1185">Reference proteome</keyword>
<dbReference type="GO" id="GO:0004180">
    <property type="term" value="F:carboxypeptidase activity"/>
    <property type="evidence" value="ECO:0007669"/>
    <property type="project" value="TreeGrafter"/>
</dbReference>
<comment type="similarity">
    <text evidence="1 7">Belongs to the peptidase M3 family.</text>
</comment>
<evidence type="ECO:0000256" key="2">
    <source>
        <dbReference type="ARBA" id="ARBA00022670"/>
    </source>
</evidence>
<dbReference type="FunFam" id="3.40.390.10:FF:000009">
    <property type="entry name" value="Oligopeptidase A"/>
    <property type="match status" value="1"/>
</dbReference>
<dbReference type="Gene3D" id="1.10.1370.10">
    <property type="entry name" value="Neurolysin, domain 3"/>
    <property type="match status" value="1"/>
</dbReference>
<keyword evidence="4 7" id="KW-0378">Hydrolase</keyword>
<dbReference type="AlphaFoldDB" id="A0A7L4YNC0"/>
<organism evidence="9 10">
    <name type="scientific">Epidermidibacterium keratini</name>
    <dbReference type="NCBI Taxonomy" id="1891644"/>
    <lineage>
        <taxon>Bacteria</taxon>
        <taxon>Bacillati</taxon>
        <taxon>Actinomycetota</taxon>
        <taxon>Actinomycetes</taxon>
        <taxon>Sporichthyales</taxon>
        <taxon>Sporichthyaceae</taxon>
        <taxon>Epidermidibacterium</taxon>
    </lineage>
</organism>
<dbReference type="GO" id="GO:0046872">
    <property type="term" value="F:metal ion binding"/>
    <property type="evidence" value="ECO:0007669"/>
    <property type="project" value="UniProtKB-UniRule"/>
</dbReference>
<dbReference type="InParanoid" id="A0A7L4YNC0"/>
<name>A0A7L4YNC0_9ACTN</name>
<evidence type="ECO:0000256" key="5">
    <source>
        <dbReference type="ARBA" id="ARBA00022833"/>
    </source>
</evidence>
<keyword evidence="2 7" id="KW-0645">Protease</keyword>
<dbReference type="PANTHER" id="PTHR43660">
    <property type="entry name" value="DIPEPTIDYL CARBOXYPEPTIDASE"/>
    <property type="match status" value="1"/>
</dbReference>
<dbReference type="KEGG" id="eke:EK0264_10275"/>
<feature type="domain" description="Peptidase M3A/M3B catalytic" evidence="8">
    <location>
        <begin position="226"/>
        <end position="676"/>
    </location>
</feature>
<keyword evidence="5 7" id="KW-0862">Zinc</keyword>
<evidence type="ECO:0000259" key="8">
    <source>
        <dbReference type="Pfam" id="PF01432"/>
    </source>
</evidence>
<gene>
    <name evidence="9" type="ORF">EK0264_10275</name>
</gene>
<dbReference type="OrthoDB" id="9773538at2"/>
<keyword evidence="3 7" id="KW-0479">Metal-binding</keyword>
<dbReference type="Gene3D" id="3.40.390.10">
    <property type="entry name" value="Collagenase (Catalytic Domain)"/>
    <property type="match status" value="1"/>
</dbReference>
<proteinExistence type="inferred from homology"/>
<dbReference type="PANTHER" id="PTHR43660:SF1">
    <property type="entry name" value="DIPEPTIDYL CARBOXYPEPTIDASE"/>
    <property type="match status" value="1"/>
</dbReference>
<keyword evidence="6 7" id="KW-0482">Metalloprotease</keyword>
<evidence type="ECO:0000313" key="9">
    <source>
        <dbReference type="EMBL" id="QHC00636.1"/>
    </source>
</evidence>
<dbReference type="Proteomes" id="UP000463857">
    <property type="component" value="Chromosome"/>
</dbReference>
<dbReference type="InterPro" id="IPR024079">
    <property type="entry name" value="MetalloPept_cat_dom_sf"/>
</dbReference>
<dbReference type="GO" id="GO:0004222">
    <property type="term" value="F:metalloendopeptidase activity"/>
    <property type="evidence" value="ECO:0007669"/>
    <property type="project" value="InterPro"/>
</dbReference>
<sequence>MANPLLQQSTLPFQLPDFAAIDVPEIEAALDEGMARQREEIRAITDSTEPANFENTVLALEASGDVLRRTANVFFALISSDATEGLRELEADVVPRLSAHEDAITLDPVLFARIAEVYAGRDALSDEDRNLTERYYTEFTLAGAELEPKDQDRLRELNSEIAAAQAEFRAKLQADTNDSAVLFETAEELDGLSDAELSACARAASDRGLDGYLVTLVLPTTQPYLATLTNRESRRRLFEASMARGSRGNEHDTTATVQRILRLRAERAKLLGYPNHAAYAVADASAGTVEAIEERIYPMAAPAARNADRERELLQQLADRERAEAGAEPFEIAAWDWAYYSDKVRAERYAVDASALRPYFEYDRVLRDGVFFAANAVYGMTFEERTDLCGYSPDVRVFEVKDKDGSSLGLFLHDVYTRDAKRGGAWMNNFVDQSGFEQTLPVVCNNLNVPKPADGEPTLLTLDEVRTLFHEFGHAIHGLLSDCRYAHVSGTSVPRDFVEFPSQVNEMWIEWPEVIANYAVHHQTGEPLDPAVVERLRESAQWGEGYETSAYLGAALLDQELHKTTEPIEDLAAFQAEALRRIGLDNPAVPPRYGTAYFNHAFGGGYDARYYSYIWSEVLDADTVAWFVDNGGLRPENGDRFRDELLSRGRSRDPMESYRQFRGRDPEVEPLLERRGLV</sequence>
<evidence type="ECO:0000256" key="4">
    <source>
        <dbReference type="ARBA" id="ARBA00022801"/>
    </source>
</evidence>
<comment type="cofactor">
    <cofactor evidence="7">
        <name>Zn(2+)</name>
        <dbReference type="ChEBI" id="CHEBI:29105"/>
    </cofactor>
    <text evidence="7">Binds 1 zinc ion.</text>
</comment>
<evidence type="ECO:0000313" key="10">
    <source>
        <dbReference type="Proteomes" id="UP000463857"/>
    </source>
</evidence>
<dbReference type="InterPro" id="IPR001567">
    <property type="entry name" value="Pept_M3A_M3B_dom"/>
</dbReference>
<dbReference type="EMBL" id="CP047156">
    <property type="protein sequence ID" value="QHC00636.1"/>
    <property type="molecule type" value="Genomic_DNA"/>
</dbReference>
<evidence type="ECO:0000256" key="7">
    <source>
        <dbReference type="RuleBase" id="RU003435"/>
    </source>
</evidence>
<protein>
    <submittedName>
        <fullName evidence="9">M3 family peptidase</fullName>
    </submittedName>
</protein>
<dbReference type="SUPFAM" id="SSF55486">
    <property type="entry name" value="Metalloproteases ('zincins'), catalytic domain"/>
    <property type="match status" value="1"/>
</dbReference>
<evidence type="ECO:0000256" key="1">
    <source>
        <dbReference type="ARBA" id="ARBA00006040"/>
    </source>
</evidence>